<name>A0A7J6FP01_CANSA</name>
<dbReference type="SUPFAM" id="SSF56112">
    <property type="entry name" value="Protein kinase-like (PK-like)"/>
    <property type="match status" value="1"/>
</dbReference>
<keyword evidence="5" id="KW-0418">Kinase</keyword>
<sequence>MCIFHEGLGGFAVVTKCNNNLDKAPYTIKKVSILEGVEDFDFKYCIREDKFLASLDHPNIIRYYSFWVEKKMK</sequence>
<keyword evidence="4" id="KW-0547">Nucleotide-binding</keyword>
<dbReference type="PROSITE" id="PS50011">
    <property type="entry name" value="PROTEIN_KINASE_DOM"/>
    <property type="match status" value="1"/>
</dbReference>
<organism evidence="8 10">
    <name type="scientific">Cannabis sativa</name>
    <name type="common">Hemp</name>
    <name type="synonym">Marijuana</name>
    <dbReference type="NCBI Taxonomy" id="3483"/>
    <lineage>
        <taxon>Eukaryota</taxon>
        <taxon>Viridiplantae</taxon>
        <taxon>Streptophyta</taxon>
        <taxon>Embryophyta</taxon>
        <taxon>Tracheophyta</taxon>
        <taxon>Spermatophyta</taxon>
        <taxon>Magnoliopsida</taxon>
        <taxon>eudicotyledons</taxon>
        <taxon>Gunneridae</taxon>
        <taxon>Pentapetalae</taxon>
        <taxon>rosids</taxon>
        <taxon>fabids</taxon>
        <taxon>Rosales</taxon>
        <taxon>Cannabaceae</taxon>
        <taxon>Cannabis</taxon>
    </lineage>
</organism>
<dbReference type="Pfam" id="PF00069">
    <property type="entry name" value="Pkinase"/>
    <property type="match status" value="1"/>
</dbReference>
<keyword evidence="3" id="KW-0808">Transferase</keyword>
<comment type="caution">
    <text evidence="8">The sequence shown here is derived from an EMBL/GenBank/DDBJ whole genome shotgun (WGS) entry which is preliminary data.</text>
</comment>
<dbReference type="EC" id="2.7.11.1" evidence="1"/>
<evidence type="ECO:0000256" key="6">
    <source>
        <dbReference type="ARBA" id="ARBA00022840"/>
    </source>
</evidence>
<dbReference type="Proteomes" id="UP000525078">
    <property type="component" value="Unassembled WGS sequence"/>
</dbReference>
<evidence type="ECO:0000256" key="3">
    <source>
        <dbReference type="ARBA" id="ARBA00022679"/>
    </source>
</evidence>
<keyword evidence="2" id="KW-0723">Serine/threonine-protein kinase</keyword>
<gene>
    <name evidence="8" type="ORF">F8388_002028</name>
    <name evidence="9" type="ORF">G4B88_007466</name>
</gene>
<dbReference type="EMBL" id="JAATIQ010000055">
    <property type="protein sequence ID" value="KAF4391891.1"/>
    <property type="molecule type" value="Genomic_DNA"/>
</dbReference>
<proteinExistence type="predicted"/>
<evidence type="ECO:0000259" key="7">
    <source>
        <dbReference type="PROSITE" id="PS50011"/>
    </source>
</evidence>
<evidence type="ECO:0000256" key="2">
    <source>
        <dbReference type="ARBA" id="ARBA00022527"/>
    </source>
</evidence>
<dbReference type="InterPro" id="IPR050339">
    <property type="entry name" value="CC_SR_Kinase"/>
</dbReference>
<dbReference type="PANTHER" id="PTHR11042:SF160">
    <property type="entry name" value="EUKARYOTIC TRANSLATION INITIATION FACTOR 2-ALPHA KINASE 1"/>
    <property type="match status" value="1"/>
</dbReference>
<evidence type="ECO:0000313" key="8">
    <source>
        <dbReference type="EMBL" id="KAF4371500.1"/>
    </source>
</evidence>
<evidence type="ECO:0000256" key="1">
    <source>
        <dbReference type="ARBA" id="ARBA00012513"/>
    </source>
</evidence>
<dbReference type="InterPro" id="IPR000719">
    <property type="entry name" value="Prot_kinase_dom"/>
</dbReference>
<dbReference type="EMBL" id="JAATIP010000111">
    <property type="protein sequence ID" value="KAF4371500.1"/>
    <property type="molecule type" value="Genomic_DNA"/>
</dbReference>
<reference evidence="10 11" key="1">
    <citation type="journal article" date="2020" name="bioRxiv">
        <title>Sequence and annotation of 42 cannabis genomes reveals extensive copy number variation in cannabinoid synthesis and pathogen resistance genes.</title>
        <authorList>
            <person name="Mckernan K.J."/>
            <person name="Helbert Y."/>
            <person name="Kane L.T."/>
            <person name="Ebling H."/>
            <person name="Zhang L."/>
            <person name="Liu B."/>
            <person name="Eaton Z."/>
            <person name="Mclaughlin S."/>
            <person name="Kingan S."/>
            <person name="Baybayan P."/>
            <person name="Concepcion G."/>
            <person name="Jordan M."/>
            <person name="Riva A."/>
            <person name="Barbazuk W."/>
            <person name="Harkins T."/>
        </authorList>
    </citation>
    <scope>NUCLEOTIDE SEQUENCE [LARGE SCALE GENOMIC DNA]</scope>
    <source>
        <strain evidence="10 11">cv. Jamaican Lion 4</strain>
        <strain evidence="9">Father</strain>
        <strain evidence="8">Mother</strain>
        <tissue evidence="8">Leaf</tissue>
    </source>
</reference>
<dbReference type="AlphaFoldDB" id="A0A7J6FP01"/>
<evidence type="ECO:0000313" key="10">
    <source>
        <dbReference type="Proteomes" id="UP000525078"/>
    </source>
</evidence>
<dbReference type="GO" id="GO:0005634">
    <property type="term" value="C:nucleus"/>
    <property type="evidence" value="ECO:0007669"/>
    <property type="project" value="TreeGrafter"/>
</dbReference>
<accession>A0A7J6FP01</accession>
<protein>
    <recommendedName>
        <fullName evidence="1">non-specific serine/threonine protein kinase</fullName>
        <ecNumber evidence="1">2.7.11.1</ecNumber>
    </recommendedName>
</protein>
<dbReference type="Proteomes" id="UP000583929">
    <property type="component" value="Unassembled WGS sequence"/>
</dbReference>
<dbReference type="GO" id="GO:0004694">
    <property type="term" value="F:eukaryotic translation initiation factor 2alpha kinase activity"/>
    <property type="evidence" value="ECO:0007669"/>
    <property type="project" value="TreeGrafter"/>
</dbReference>
<keyword evidence="6" id="KW-0067">ATP-binding</keyword>
<dbReference type="Gene3D" id="3.30.200.20">
    <property type="entry name" value="Phosphorylase Kinase, domain 1"/>
    <property type="match status" value="1"/>
</dbReference>
<dbReference type="GO" id="GO:0005737">
    <property type="term" value="C:cytoplasm"/>
    <property type="evidence" value="ECO:0007669"/>
    <property type="project" value="TreeGrafter"/>
</dbReference>
<evidence type="ECO:0000256" key="4">
    <source>
        <dbReference type="ARBA" id="ARBA00022741"/>
    </source>
</evidence>
<evidence type="ECO:0000313" key="11">
    <source>
        <dbReference type="Proteomes" id="UP000583929"/>
    </source>
</evidence>
<evidence type="ECO:0000313" key="9">
    <source>
        <dbReference type="EMBL" id="KAF4391891.1"/>
    </source>
</evidence>
<keyword evidence="11" id="KW-1185">Reference proteome</keyword>
<dbReference type="GO" id="GO:0005524">
    <property type="term" value="F:ATP binding"/>
    <property type="evidence" value="ECO:0007669"/>
    <property type="project" value="UniProtKB-KW"/>
</dbReference>
<dbReference type="InterPro" id="IPR011009">
    <property type="entry name" value="Kinase-like_dom_sf"/>
</dbReference>
<dbReference type="PANTHER" id="PTHR11042">
    <property type="entry name" value="EUKARYOTIC TRANSLATION INITIATION FACTOR 2-ALPHA KINASE EIF2-ALPHA KINASE -RELATED"/>
    <property type="match status" value="1"/>
</dbReference>
<evidence type="ECO:0000256" key="5">
    <source>
        <dbReference type="ARBA" id="ARBA00022777"/>
    </source>
</evidence>
<feature type="domain" description="Protein kinase" evidence="7">
    <location>
        <begin position="1"/>
        <end position="73"/>
    </location>
</feature>